<evidence type="ECO:0000256" key="5">
    <source>
        <dbReference type="ARBA" id="ARBA00023125"/>
    </source>
</evidence>
<proteinExistence type="predicted"/>
<dbReference type="GeneID" id="109474043"/>
<dbReference type="InterPro" id="IPR006612">
    <property type="entry name" value="THAP_Znf"/>
</dbReference>
<keyword evidence="3 6" id="KW-0863">Zinc-finger</keyword>
<dbReference type="PANTHER" id="PTHR23080:SF63">
    <property type="entry name" value="TICK TRANSPOSON"/>
    <property type="match status" value="1"/>
</dbReference>
<reference evidence="11" key="1">
    <citation type="submission" date="2025-08" db="UniProtKB">
        <authorList>
            <consortium name="RefSeq"/>
        </authorList>
    </citation>
    <scope>IDENTIFICATION</scope>
    <source>
        <tissue evidence="11">Gonad</tissue>
    </source>
</reference>
<name>A0A6P4ZFF0_BRABE</name>
<evidence type="ECO:0000256" key="1">
    <source>
        <dbReference type="ARBA" id="ARBA00001968"/>
    </source>
</evidence>
<dbReference type="RefSeq" id="XP_019629817.1">
    <property type="nucleotide sequence ID" value="XM_019774258.1"/>
</dbReference>
<keyword evidence="2" id="KW-0479">Metal-binding</keyword>
<evidence type="ECO:0000256" key="4">
    <source>
        <dbReference type="ARBA" id="ARBA00022833"/>
    </source>
</evidence>
<feature type="domain" description="THAP-type" evidence="9">
    <location>
        <begin position="1"/>
        <end position="81"/>
    </location>
</feature>
<dbReference type="Pfam" id="PF05485">
    <property type="entry name" value="THAP"/>
    <property type="match status" value="1"/>
</dbReference>
<dbReference type="GO" id="GO:0008270">
    <property type="term" value="F:zinc ion binding"/>
    <property type="evidence" value="ECO:0007669"/>
    <property type="project" value="UniProtKB-KW"/>
</dbReference>
<feature type="compositionally biased region" description="Polar residues" evidence="8">
    <location>
        <begin position="259"/>
        <end position="270"/>
    </location>
</feature>
<evidence type="ECO:0000256" key="8">
    <source>
        <dbReference type="SAM" id="MobiDB-lite"/>
    </source>
</evidence>
<evidence type="ECO:0000313" key="11">
    <source>
        <dbReference type="RefSeq" id="XP_019629817.1"/>
    </source>
</evidence>
<accession>A0A6P4ZFF0</accession>
<evidence type="ECO:0000256" key="3">
    <source>
        <dbReference type="ARBA" id="ARBA00022771"/>
    </source>
</evidence>
<dbReference type="PANTHER" id="PTHR23080">
    <property type="entry name" value="THAP DOMAIN PROTEIN"/>
    <property type="match status" value="1"/>
</dbReference>
<evidence type="ECO:0000256" key="2">
    <source>
        <dbReference type="ARBA" id="ARBA00022723"/>
    </source>
</evidence>
<feature type="compositionally biased region" description="Polar residues" evidence="8">
    <location>
        <begin position="203"/>
        <end position="214"/>
    </location>
</feature>
<feature type="compositionally biased region" description="Polar residues" evidence="8">
    <location>
        <begin position="175"/>
        <end position="186"/>
    </location>
</feature>
<dbReference type="SMART" id="SM00980">
    <property type="entry name" value="THAP"/>
    <property type="match status" value="1"/>
</dbReference>
<evidence type="ECO:0000256" key="6">
    <source>
        <dbReference type="PROSITE-ProRule" id="PRU00309"/>
    </source>
</evidence>
<dbReference type="SUPFAM" id="SSF57716">
    <property type="entry name" value="Glucocorticoid receptor-like (DNA-binding domain)"/>
    <property type="match status" value="1"/>
</dbReference>
<keyword evidence="4" id="KW-0862">Zinc</keyword>
<dbReference type="InterPro" id="IPR027805">
    <property type="entry name" value="Transposase_HTH_dom"/>
</dbReference>
<evidence type="ECO:0000256" key="7">
    <source>
        <dbReference type="SAM" id="Coils"/>
    </source>
</evidence>
<dbReference type="KEGG" id="bbel:109474043"/>
<dbReference type="InterPro" id="IPR027806">
    <property type="entry name" value="HARBI1_dom"/>
</dbReference>
<dbReference type="Pfam" id="PF13613">
    <property type="entry name" value="HTH_Tnp_4"/>
    <property type="match status" value="1"/>
</dbReference>
<feature type="compositionally biased region" description="Polar residues" evidence="8">
    <location>
        <begin position="287"/>
        <end position="298"/>
    </location>
</feature>
<feature type="region of interest" description="Disordered" evidence="8">
    <location>
        <begin position="143"/>
        <end position="298"/>
    </location>
</feature>
<feature type="region of interest" description="Disordered" evidence="8">
    <location>
        <begin position="91"/>
        <end position="112"/>
    </location>
</feature>
<organism evidence="10 11">
    <name type="scientific">Branchiostoma belcheri</name>
    <name type="common">Amphioxus</name>
    <dbReference type="NCBI Taxonomy" id="7741"/>
    <lineage>
        <taxon>Eukaryota</taxon>
        <taxon>Metazoa</taxon>
        <taxon>Chordata</taxon>
        <taxon>Cephalochordata</taxon>
        <taxon>Leptocardii</taxon>
        <taxon>Amphioxiformes</taxon>
        <taxon>Branchiostomatidae</taxon>
        <taxon>Branchiostoma</taxon>
    </lineage>
</organism>
<sequence length="670" mass="75104">MGGGDHCAVYGCNNDRRYPERYVLKPHVKTLRFYGCPKELRHKWTKLINRERFKVTSSTRVCSNHFKEGKKTVTNPLPTLYLKGLEKKAGKRREVVKHDLPSKSKKPKVESSNEYFVDDHSYACMQPCPDKSLDEHSYSSKHHASVQPCTSVSTSMSDESLDEHSYSSKHHASVQPCTSVSTSMSDESLDEHSYSSKHHASVQPCTSVSTSMSDESLDEHSYSSKHHASVQPCTSVSTSMSDESLDEHSYSSKHHASVQPCTSVSTSMSDESLDEHSYSSKHHASVQPCTSVSTSMSDESLDEHSYSSKHHASVQPCTSVSTSMSDESLDEKLKELVEKQQKEIEELNKKVKELQHFGIHQIKDSDKKMKLHTGLVNYGKFRWVFNEVKDNLSQLQYYKGQQSQSEKKYQTAGCKKPGPSRLLSPEDELLLTLMKIRMNLLEDDLALRFGISTSLVSRIISTWVPLLGKELAGLVYWPPSEAIEQYIPECFKKWPRIRAILDCTEIPVQRPSLAKANSQIYSNYKSRPTAKTLVACTPGGTVSFVSASAGGSMSDKRLVERSSIIDKFAVGDVCMADRGFNIQDLLAVKGVQLVIPPFLRKGKPQLSVKDNIKTKHVASARIHIERVIGRMKEFRILSSEYPLDMLDILDNVLIICAALVNLQPPLVPLK</sequence>
<feature type="compositionally biased region" description="Polar residues" evidence="8">
    <location>
        <begin position="231"/>
        <end position="242"/>
    </location>
</feature>
<gene>
    <name evidence="11" type="primary">LOC109474043</name>
</gene>
<evidence type="ECO:0000259" key="9">
    <source>
        <dbReference type="PROSITE" id="PS50950"/>
    </source>
</evidence>
<dbReference type="PROSITE" id="PS50950">
    <property type="entry name" value="ZF_THAP"/>
    <property type="match status" value="1"/>
</dbReference>
<evidence type="ECO:0000313" key="10">
    <source>
        <dbReference type="Proteomes" id="UP000515135"/>
    </source>
</evidence>
<dbReference type="Proteomes" id="UP000515135">
    <property type="component" value="Unplaced"/>
</dbReference>
<dbReference type="OrthoDB" id="10020990at2759"/>
<dbReference type="Pfam" id="PF13359">
    <property type="entry name" value="DDE_Tnp_4"/>
    <property type="match status" value="1"/>
</dbReference>
<keyword evidence="7" id="KW-0175">Coiled coil</keyword>
<keyword evidence="5 6" id="KW-0238">DNA-binding</keyword>
<feature type="compositionally biased region" description="Polar residues" evidence="8">
    <location>
        <begin position="147"/>
        <end position="158"/>
    </location>
</feature>
<keyword evidence="10" id="KW-1185">Reference proteome</keyword>
<dbReference type="AlphaFoldDB" id="A0A6P4ZFF0"/>
<protein>
    <submittedName>
        <fullName evidence="11">Uncharacterized protein LOC109474043</fullName>
    </submittedName>
</protein>
<dbReference type="GO" id="GO:0003677">
    <property type="term" value="F:DNA binding"/>
    <property type="evidence" value="ECO:0007669"/>
    <property type="project" value="UniProtKB-UniRule"/>
</dbReference>
<feature type="coiled-coil region" evidence="7">
    <location>
        <begin position="330"/>
        <end position="357"/>
    </location>
</feature>
<comment type="cofactor">
    <cofactor evidence="1">
        <name>a divalent metal cation</name>
        <dbReference type="ChEBI" id="CHEBI:60240"/>
    </cofactor>
</comment>